<name>A0A8T3CAJ8_DENNO</name>
<dbReference type="PANTHER" id="PTHR47040">
    <property type="entry name" value="OSJNBA0068L06.9 PROTEIN"/>
    <property type="match status" value="1"/>
</dbReference>
<comment type="caution">
    <text evidence="3">The sequence shown here is derived from an EMBL/GenBank/DDBJ whole genome shotgun (WGS) entry which is preliminary data.</text>
</comment>
<dbReference type="InterPro" id="IPR053307">
    <property type="entry name" value="Mitochondrial_IM_protease"/>
</dbReference>
<dbReference type="GO" id="GO:0006465">
    <property type="term" value="P:signal peptide processing"/>
    <property type="evidence" value="ECO:0007669"/>
    <property type="project" value="InterPro"/>
</dbReference>
<dbReference type="Gene3D" id="2.10.109.10">
    <property type="entry name" value="Umud Fragment, subunit A"/>
    <property type="match status" value="1"/>
</dbReference>
<dbReference type="InterPro" id="IPR036286">
    <property type="entry name" value="LexA/Signal_pep-like_sf"/>
</dbReference>
<evidence type="ECO:0000259" key="2">
    <source>
        <dbReference type="Pfam" id="PF10502"/>
    </source>
</evidence>
<dbReference type="SMR" id="A0A8T3CAJ8"/>
<keyword evidence="4" id="KW-1185">Reference proteome</keyword>
<dbReference type="InterPro" id="IPR019533">
    <property type="entry name" value="Peptidase_S26"/>
</dbReference>
<dbReference type="PANTHER" id="PTHR47040:SF1">
    <property type="entry name" value="MITOCHONDRIAL ATP-INDEPENDENT INNER MEMBRANE PROTEASE SUBUNIT 2"/>
    <property type="match status" value="1"/>
</dbReference>
<evidence type="ECO:0000313" key="4">
    <source>
        <dbReference type="Proteomes" id="UP000829196"/>
    </source>
</evidence>
<evidence type="ECO:0000256" key="1">
    <source>
        <dbReference type="SAM" id="MobiDB-lite"/>
    </source>
</evidence>
<accession>A0A8T3CAJ8</accession>
<organism evidence="3 4">
    <name type="scientific">Dendrobium nobile</name>
    <name type="common">Orchid</name>
    <dbReference type="NCBI Taxonomy" id="94219"/>
    <lineage>
        <taxon>Eukaryota</taxon>
        <taxon>Viridiplantae</taxon>
        <taxon>Streptophyta</taxon>
        <taxon>Embryophyta</taxon>
        <taxon>Tracheophyta</taxon>
        <taxon>Spermatophyta</taxon>
        <taxon>Magnoliopsida</taxon>
        <taxon>Liliopsida</taxon>
        <taxon>Asparagales</taxon>
        <taxon>Orchidaceae</taxon>
        <taxon>Epidendroideae</taxon>
        <taxon>Malaxideae</taxon>
        <taxon>Dendrobiinae</taxon>
        <taxon>Dendrobium</taxon>
    </lineage>
</organism>
<dbReference type="Pfam" id="PF10502">
    <property type="entry name" value="Peptidase_S26"/>
    <property type="match status" value="1"/>
</dbReference>
<proteinExistence type="predicted"/>
<sequence length="291" mass="32769">MAENLLVFLPPGEGREPRAIVASFHTVALASSHLNTIGFKASLEGSSPKKKISLVSKDPTTPPHRGRTPRGASGSFKLSRRQNCETAMVAFSTWLRYAVIKFEYSVYISWKNYHMGQINAKQFNDSVWKGFFQGKLTFLHWHRGREMEPTLPEGGNLLVRKMIYPVPTQIFIGDVVVMKDPEKPNDCLVRRLAAVEGYEMASKNEKDEPFILEKDQCWVLSDDESLKPKEARDSRLFGPVPMSDILGRVIYAMRSAVDHGPVQNSHLAMDKDTSVLSVELDVDEMAKNLKT</sequence>
<feature type="region of interest" description="Disordered" evidence="1">
    <location>
        <begin position="50"/>
        <end position="77"/>
    </location>
</feature>
<evidence type="ECO:0000313" key="3">
    <source>
        <dbReference type="EMBL" id="KAI0529249.1"/>
    </source>
</evidence>
<dbReference type="SUPFAM" id="SSF51306">
    <property type="entry name" value="LexA/Signal peptidase"/>
    <property type="match status" value="1"/>
</dbReference>
<dbReference type="EMBL" id="JAGYWB010000002">
    <property type="protein sequence ID" value="KAI0529249.1"/>
    <property type="molecule type" value="Genomic_DNA"/>
</dbReference>
<dbReference type="AlphaFoldDB" id="A0A8T3CAJ8"/>
<dbReference type="CDD" id="cd06530">
    <property type="entry name" value="S26_SPase_I"/>
    <property type="match status" value="1"/>
</dbReference>
<dbReference type="Proteomes" id="UP000829196">
    <property type="component" value="Unassembled WGS sequence"/>
</dbReference>
<reference evidence="3" key="1">
    <citation type="journal article" date="2022" name="Front. Genet.">
        <title>Chromosome-Scale Assembly of the Dendrobium nobile Genome Provides Insights Into the Molecular Mechanism of the Biosynthesis of the Medicinal Active Ingredient of Dendrobium.</title>
        <authorList>
            <person name="Xu Q."/>
            <person name="Niu S.-C."/>
            <person name="Li K.-L."/>
            <person name="Zheng P.-J."/>
            <person name="Zhang X.-J."/>
            <person name="Jia Y."/>
            <person name="Liu Y."/>
            <person name="Niu Y.-X."/>
            <person name="Yu L.-H."/>
            <person name="Chen D.-F."/>
            <person name="Zhang G.-Q."/>
        </authorList>
    </citation>
    <scope>NUCLEOTIDE SEQUENCE</scope>
    <source>
        <tissue evidence="3">Leaf</tissue>
    </source>
</reference>
<gene>
    <name evidence="3" type="ORF">KFK09_001796</name>
</gene>
<dbReference type="GO" id="GO:0004252">
    <property type="term" value="F:serine-type endopeptidase activity"/>
    <property type="evidence" value="ECO:0007669"/>
    <property type="project" value="InterPro"/>
</dbReference>
<protein>
    <recommendedName>
        <fullName evidence="2">Peptidase S26 domain-containing protein</fullName>
    </recommendedName>
</protein>
<feature type="domain" description="Peptidase S26" evidence="2">
    <location>
        <begin position="143"/>
        <end position="204"/>
    </location>
</feature>
<dbReference type="OrthoDB" id="308440at2759"/>